<dbReference type="PANTHER" id="PTHR13693">
    <property type="entry name" value="CLASS II AMINOTRANSFERASE/8-AMINO-7-OXONONANOATE SYNTHASE"/>
    <property type="match status" value="1"/>
</dbReference>
<dbReference type="InterPro" id="IPR004839">
    <property type="entry name" value="Aminotransferase_I/II_large"/>
</dbReference>
<comment type="cofactor">
    <cofactor evidence="1">
        <name>pyridoxal 5'-phosphate</name>
        <dbReference type="ChEBI" id="CHEBI:597326"/>
    </cofactor>
</comment>
<dbReference type="InterPro" id="IPR015422">
    <property type="entry name" value="PyrdxlP-dep_Trfase_small"/>
</dbReference>
<evidence type="ECO:0000256" key="2">
    <source>
        <dbReference type="ARBA" id="ARBA00022679"/>
    </source>
</evidence>
<dbReference type="SUPFAM" id="SSF53383">
    <property type="entry name" value="PLP-dependent transferases"/>
    <property type="match status" value="1"/>
</dbReference>
<dbReference type="AlphaFoldDB" id="A0A250JTW8"/>
<evidence type="ECO:0000256" key="1">
    <source>
        <dbReference type="ARBA" id="ARBA00001933"/>
    </source>
</evidence>
<protein>
    <submittedName>
        <fullName evidence="4">Aminotransferase class II</fullName>
    </submittedName>
</protein>
<reference evidence="4 5" key="1">
    <citation type="submission" date="2017-06" db="EMBL/GenBank/DDBJ databases">
        <title>Sequencing and comparative analysis of myxobacterial genomes.</title>
        <authorList>
            <person name="Rupp O."/>
            <person name="Goesmann A."/>
            <person name="Sogaard-Andersen L."/>
        </authorList>
    </citation>
    <scope>NUCLEOTIDE SEQUENCE [LARGE SCALE GENOMIC DNA]</scope>
    <source>
        <strain evidence="4 5">DSM 14697</strain>
    </source>
</reference>
<feature type="domain" description="Aminotransferase class I/classII large" evidence="3">
    <location>
        <begin position="98"/>
        <end position="442"/>
    </location>
</feature>
<keyword evidence="2 4" id="KW-0808">Transferase</keyword>
<dbReference type="Pfam" id="PF00155">
    <property type="entry name" value="Aminotran_1_2"/>
    <property type="match status" value="1"/>
</dbReference>
<keyword evidence="4" id="KW-0032">Aminotransferase</keyword>
<organism evidence="4 5">
    <name type="scientific">Corallococcus macrosporus DSM 14697</name>
    <dbReference type="NCBI Taxonomy" id="1189310"/>
    <lineage>
        <taxon>Bacteria</taxon>
        <taxon>Pseudomonadati</taxon>
        <taxon>Myxococcota</taxon>
        <taxon>Myxococcia</taxon>
        <taxon>Myxococcales</taxon>
        <taxon>Cystobacterineae</taxon>
        <taxon>Myxococcaceae</taxon>
        <taxon>Corallococcus</taxon>
    </lineage>
</organism>
<name>A0A250JTW8_9BACT</name>
<dbReference type="Gene3D" id="3.40.640.10">
    <property type="entry name" value="Type I PLP-dependent aspartate aminotransferase-like (Major domain)"/>
    <property type="match status" value="1"/>
</dbReference>
<sequence>MRRSLPSPSAAPLVDSATFPPWTCSMDFRAQLDSPLFTHFISHYSQPTGPDLLGRTEPFFEWQESRRQTGLWPYSRSLEAAPKPECGVRSETGAARQGLNFGSQDYLSLSTHPAVVEAAQRAIQEYGLHSAGSAMLGGNTAPSLLLEKALAEHLQTPHVALFSTGWGAGFGVIAGLVRPDDHVVLDALSHACLQQGAAAATMNVSRVPHLNNRAMRRKLQEIRARDTKNAVLVVTEGLFSMDSDVPRIEELQAICREYGAALLVDVAHDLGALGPRGTGSLGVQGLLGKVDLVVGAFSKTFGTNGGFVATRSPAVRQFIRIMGGPHIFSNALLPMQAAVVLESLRIVRSEEGDALRAKARENILALREAFQARGVKCLGEPSNVVPVQVGDAKVARLAAKKVFDRGIFANLVEYPAVRVRETRFRMQVMAAHTLEQVERAAAGVCDAIDEARAELEVRPATARVARRDERPHAEL</sequence>
<dbReference type="EMBL" id="CP022203">
    <property type="protein sequence ID" value="ATB46927.1"/>
    <property type="molecule type" value="Genomic_DNA"/>
</dbReference>
<dbReference type="GO" id="GO:0030170">
    <property type="term" value="F:pyridoxal phosphate binding"/>
    <property type="evidence" value="ECO:0007669"/>
    <property type="project" value="InterPro"/>
</dbReference>
<proteinExistence type="predicted"/>
<dbReference type="KEGG" id="mmas:MYMAC_002532"/>
<dbReference type="PANTHER" id="PTHR13693:SF103">
    <property type="entry name" value="AMINOTRANSFERASE CLASS I_CLASSII DOMAIN-CONTAINING PROTEIN"/>
    <property type="match status" value="1"/>
</dbReference>
<dbReference type="GO" id="GO:0008483">
    <property type="term" value="F:transaminase activity"/>
    <property type="evidence" value="ECO:0007669"/>
    <property type="project" value="UniProtKB-KW"/>
</dbReference>
<keyword evidence="5" id="KW-1185">Reference proteome</keyword>
<gene>
    <name evidence="4" type="ORF">MYMAC_002532</name>
</gene>
<evidence type="ECO:0000313" key="4">
    <source>
        <dbReference type="EMBL" id="ATB46927.1"/>
    </source>
</evidence>
<dbReference type="Proteomes" id="UP000217343">
    <property type="component" value="Chromosome"/>
</dbReference>
<dbReference type="InterPro" id="IPR050087">
    <property type="entry name" value="AON_synthase_class-II"/>
</dbReference>
<dbReference type="Gene3D" id="3.90.1150.10">
    <property type="entry name" value="Aspartate Aminotransferase, domain 1"/>
    <property type="match status" value="1"/>
</dbReference>
<dbReference type="InterPro" id="IPR015424">
    <property type="entry name" value="PyrdxlP-dep_Trfase"/>
</dbReference>
<accession>A0A250JTW8</accession>
<evidence type="ECO:0000259" key="3">
    <source>
        <dbReference type="Pfam" id="PF00155"/>
    </source>
</evidence>
<evidence type="ECO:0000313" key="5">
    <source>
        <dbReference type="Proteomes" id="UP000217343"/>
    </source>
</evidence>
<dbReference type="InterPro" id="IPR015421">
    <property type="entry name" value="PyrdxlP-dep_Trfase_major"/>
</dbReference>